<dbReference type="AlphaFoldDB" id="A0A5P9QEM3"/>
<dbReference type="InterPro" id="IPR011009">
    <property type="entry name" value="Kinase-like_dom_sf"/>
</dbReference>
<dbReference type="Pfam" id="PF01636">
    <property type="entry name" value="APH"/>
    <property type="match status" value="1"/>
</dbReference>
<dbReference type="PROSITE" id="PS00109">
    <property type="entry name" value="PROTEIN_KINASE_TYR"/>
    <property type="match status" value="1"/>
</dbReference>
<dbReference type="InterPro" id="IPR008266">
    <property type="entry name" value="Tyr_kinase_AS"/>
</dbReference>
<dbReference type="OrthoDB" id="2570531at2"/>
<gene>
    <name evidence="2" type="ORF">KDY119_02430</name>
</gene>
<dbReference type="KEGG" id="lxl:KDY119_02430"/>
<evidence type="ECO:0000259" key="1">
    <source>
        <dbReference type="Pfam" id="PF01636"/>
    </source>
</evidence>
<evidence type="ECO:0000313" key="2">
    <source>
        <dbReference type="EMBL" id="QFU98905.1"/>
    </source>
</evidence>
<name>A0A5P9QEM3_9MICO</name>
<dbReference type="SUPFAM" id="SSF56112">
    <property type="entry name" value="Protein kinase-like (PK-like)"/>
    <property type="match status" value="1"/>
</dbReference>
<keyword evidence="3" id="KW-1185">Reference proteome</keyword>
<dbReference type="GO" id="GO:0004672">
    <property type="term" value="F:protein kinase activity"/>
    <property type="evidence" value="ECO:0007669"/>
    <property type="project" value="InterPro"/>
</dbReference>
<evidence type="ECO:0000313" key="3">
    <source>
        <dbReference type="Proteomes" id="UP000326702"/>
    </source>
</evidence>
<proteinExistence type="predicted"/>
<protein>
    <recommendedName>
        <fullName evidence="1">Aminoglycoside phosphotransferase domain-containing protein</fullName>
    </recommendedName>
</protein>
<dbReference type="Proteomes" id="UP000326702">
    <property type="component" value="Chromosome"/>
</dbReference>
<reference evidence="2 3" key="1">
    <citation type="submission" date="2019-10" db="EMBL/GenBank/DDBJ databases">
        <title>Genome sequence of Luteimicrobium xylanilyticum HY-24.</title>
        <authorList>
            <person name="Kim D.Y."/>
            <person name="Park H.-Y."/>
        </authorList>
    </citation>
    <scope>NUCLEOTIDE SEQUENCE [LARGE SCALE GENOMIC DNA]</scope>
    <source>
        <strain evidence="2 3">HY-24</strain>
    </source>
</reference>
<dbReference type="EMBL" id="CP045529">
    <property type="protein sequence ID" value="QFU98905.1"/>
    <property type="molecule type" value="Genomic_DNA"/>
</dbReference>
<dbReference type="InterPro" id="IPR002575">
    <property type="entry name" value="Aminoglycoside_PTrfase"/>
</dbReference>
<dbReference type="Gene3D" id="3.90.1200.10">
    <property type="match status" value="1"/>
</dbReference>
<organism evidence="2 3">
    <name type="scientific">Luteimicrobium xylanilyticum</name>
    <dbReference type="NCBI Taxonomy" id="1133546"/>
    <lineage>
        <taxon>Bacteria</taxon>
        <taxon>Bacillati</taxon>
        <taxon>Actinomycetota</taxon>
        <taxon>Actinomycetes</taxon>
        <taxon>Micrococcales</taxon>
        <taxon>Luteimicrobium</taxon>
    </lineage>
</organism>
<sequence>MTMVPHVAPEASGGRRLRWPELPAHVRAAVEQRLDGVVASERAAETGFSPGLASVLATSTGGRAFVKAAHLDDGSDAARLHRAEARVSATLPRNLPVPRLLWTFDEDGWVVAAYEAVDGRPPATPWEPAELGAALETIAQIGSTSAAGLDLPDAVTDASGLFTGWERLRDDPDPVVTELAPWAAGRLDELVDLAARAAAACAGDALVHGDLRADNLLVTDDRVVVVDWPWAMRGAAFFDLAGFLPSVGMQGVRGRAPALTGRADVEHRRSVGRSLDVLFRSSPLAAGVDDDAVLAVVAGITAYFLDSGRRPPVPSIPRLRAFQRAQGAAAAAWLEVLLDDAR</sequence>
<feature type="domain" description="Aminoglycoside phosphotransferase" evidence="1">
    <location>
        <begin position="55"/>
        <end position="248"/>
    </location>
</feature>
<dbReference type="RefSeq" id="WP_051136151.1">
    <property type="nucleotide sequence ID" value="NZ_BAABIH010000031.1"/>
</dbReference>
<accession>A0A5P9QEM3</accession>